<reference evidence="2" key="3">
    <citation type="submission" date="2016-06" db="EMBL/GenBank/DDBJ databases">
        <authorList>
            <person name="Kjaerup R.B."/>
            <person name="Dalgaard T.S."/>
            <person name="Juul-Madsen H.R."/>
        </authorList>
    </citation>
    <scope>NUCLEOTIDE SEQUENCE [LARGE SCALE GENOMIC DNA]</scope>
    <source>
        <strain evidence="2">ATCC 49129</strain>
        <plasmid evidence="2">pRI-2</plasmid>
    </source>
</reference>
<evidence type="ECO:0000313" key="3">
    <source>
        <dbReference type="Proteomes" id="UP000077927"/>
    </source>
</evidence>
<sequence>MNSRAIFPDSLAQFCAARAGEKYRPHNGVEGELFIDAWCRNCVRATHAGMEPLEFDASACLIVGATFAYTIEDAQYPKEWQYAQDGQPCCTAFVRVGEAIPAHRCERTRDLFDRDAS</sequence>
<dbReference type="KEGG" id="rin:ACS15_5855"/>
<keyword evidence="2" id="KW-0614">Plasmid</keyword>
<geneLocation type="plasmid" evidence="2">
    <name>pRI-2</name>
</geneLocation>
<accession>A0A192A8D3</accession>
<evidence type="ECO:0000313" key="4">
    <source>
        <dbReference type="Proteomes" id="UP000078572"/>
    </source>
</evidence>
<evidence type="ECO:0000313" key="1">
    <source>
        <dbReference type="EMBL" id="ANH77039.1"/>
    </source>
</evidence>
<geneLocation type="plasmid" evidence="1">
    <name>unnamed</name>
</geneLocation>
<name>A0A192A8D3_9RALS</name>
<evidence type="ECO:0000313" key="2">
    <source>
        <dbReference type="EMBL" id="ANJ76618.1"/>
    </source>
</evidence>
<dbReference type="OrthoDB" id="9133498at2"/>
<gene>
    <name evidence="2" type="ORF">A9Y76_28845</name>
    <name evidence="1" type="ORF">ACS15_5855</name>
</gene>
<dbReference type="GeneID" id="61530027"/>
<keyword evidence="4" id="KW-1185">Reference proteome</keyword>
<dbReference type="EMBL" id="CP012607">
    <property type="protein sequence ID" value="ANH77039.1"/>
    <property type="molecule type" value="Genomic_DNA"/>
</dbReference>
<proteinExistence type="predicted"/>
<reference evidence="1 3" key="1">
    <citation type="submission" date="2015-09" db="EMBL/GenBank/DDBJ databases">
        <authorList>
            <person name="Xu Y."/>
            <person name="Nagy A."/>
            <person name="Liu N.T."/>
            <person name="Nou X."/>
        </authorList>
    </citation>
    <scope>NUCLEOTIDE SEQUENCE [LARGE SCALE GENOMIC DNA]</scope>
    <source>
        <strain evidence="1 3">FC1138</strain>
        <plasmid evidence="3">Plasmid</plasmid>
        <plasmid evidence="1">unnamed</plasmid>
    </source>
</reference>
<dbReference type="PATRIC" id="fig|190721.6.peg.5810"/>
<dbReference type="EMBL" id="CP016025">
    <property type="protein sequence ID" value="ANJ76618.1"/>
    <property type="molecule type" value="Genomic_DNA"/>
</dbReference>
<dbReference type="Proteomes" id="UP000077927">
    <property type="component" value="Plasmid unnamed"/>
</dbReference>
<geneLocation type="plasmid" evidence="4">
    <name>pri-2</name>
</geneLocation>
<protein>
    <submittedName>
        <fullName evidence="2">Uncharacterized protein</fullName>
    </submittedName>
</protein>
<organism evidence="2 4">
    <name type="scientific">Ralstonia insidiosa</name>
    <dbReference type="NCBI Taxonomy" id="190721"/>
    <lineage>
        <taxon>Bacteria</taxon>
        <taxon>Pseudomonadati</taxon>
        <taxon>Pseudomonadota</taxon>
        <taxon>Betaproteobacteria</taxon>
        <taxon>Burkholderiales</taxon>
        <taxon>Burkholderiaceae</taxon>
        <taxon>Ralstonia</taxon>
    </lineage>
</organism>
<geneLocation type="plasmid" evidence="3"/>
<reference evidence="4" key="2">
    <citation type="submission" date="2016-06" db="EMBL/GenBank/DDBJ databases">
        <authorList>
            <person name="Xu Y."/>
            <person name="Nagy A."/>
            <person name="Yan X."/>
            <person name="Kim S.W."/>
            <person name="Haley B."/>
            <person name="Liu N.T."/>
            <person name="Nou X."/>
        </authorList>
    </citation>
    <scope>NUCLEOTIDE SEQUENCE [LARGE SCALE GENOMIC DNA]</scope>
    <source>
        <strain evidence="4">ATCC 49129</strain>
        <plasmid evidence="4">pri-2</plasmid>
    </source>
</reference>
<dbReference type="RefSeq" id="WP_004636248.1">
    <property type="nucleotide sequence ID" value="NZ_CP012607.1"/>
</dbReference>
<dbReference type="Proteomes" id="UP000078572">
    <property type="component" value="Plasmid pRI-2"/>
</dbReference>
<dbReference type="AlphaFoldDB" id="A0A192A8D3"/>